<comment type="caution">
    <text evidence="1">The sequence shown here is derived from an EMBL/GenBank/DDBJ whole genome shotgun (WGS) entry which is preliminary data.</text>
</comment>
<protein>
    <submittedName>
        <fullName evidence="1">Uncharacterized protein</fullName>
    </submittedName>
</protein>
<gene>
    <name evidence="1" type="ORF">DB43_AM00300</name>
</gene>
<dbReference type="AlphaFoldDB" id="A0A0C1C511"/>
<dbReference type="PATRIC" id="fig|83552.4.peg.2599"/>
<sequence>MSYPAYWYPSRNLSDCEKFPEPCVKYNGKIPVYTRKKPYYPGDKRPMYEGILVKHANRLFKKMEKADTQEIKTQKRHRIIEIFGNDPDLGSCFGVLEIEGKKVVSLTVHKREVEKLTGSSFLLEMEVDGKPTIYFVDSDVRVDAFEDSEYMEHTDKFVNAIDAPKAATPLSVQTKKKGLIGLVGRIMTKIFR</sequence>
<reference evidence="1 2" key="1">
    <citation type="journal article" date="2014" name="Mol. Biol. Evol.">
        <title>Massive expansion of Ubiquitination-related gene families within the Chlamydiae.</title>
        <authorList>
            <person name="Domman D."/>
            <person name="Collingro A."/>
            <person name="Lagkouvardos I."/>
            <person name="Gehre L."/>
            <person name="Weinmaier T."/>
            <person name="Rattei T."/>
            <person name="Subtil A."/>
            <person name="Horn M."/>
        </authorList>
    </citation>
    <scope>NUCLEOTIDE SEQUENCE [LARGE SCALE GENOMIC DNA]</scope>
    <source>
        <strain evidence="1 2">OEW1</strain>
    </source>
</reference>
<proteinExistence type="predicted"/>
<dbReference type="Proteomes" id="UP000031307">
    <property type="component" value="Unassembled WGS sequence"/>
</dbReference>
<dbReference type="RefSeq" id="WP_052234787.1">
    <property type="nucleotide sequence ID" value="NZ_JSAM01000123.1"/>
</dbReference>
<evidence type="ECO:0000313" key="2">
    <source>
        <dbReference type="Proteomes" id="UP000031307"/>
    </source>
</evidence>
<accession>A0A0C1C511</accession>
<organism evidence="1 2">
    <name type="scientific">Parachlamydia acanthamoebae</name>
    <dbReference type="NCBI Taxonomy" id="83552"/>
    <lineage>
        <taxon>Bacteria</taxon>
        <taxon>Pseudomonadati</taxon>
        <taxon>Chlamydiota</taxon>
        <taxon>Chlamydiia</taxon>
        <taxon>Parachlamydiales</taxon>
        <taxon>Parachlamydiaceae</taxon>
        <taxon>Parachlamydia</taxon>
    </lineage>
</organism>
<dbReference type="EMBL" id="JSAM01000123">
    <property type="protein sequence ID" value="KIA76315.1"/>
    <property type="molecule type" value="Genomic_DNA"/>
</dbReference>
<evidence type="ECO:0000313" key="1">
    <source>
        <dbReference type="EMBL" id="KIA76315.1"/>
    </source>
</evidence>
<name>A0A0C1C511_9BACT</name>